<sequence length="104" mass="10517">MSDPLDLAAIEARWQPVPVPDFTVRWPDGSTLSVSGAAMRGGPGGSSGSGGAGGGGGGGRGGYAAAQEHNDAVETIAALIARIRELEAHIEDLDEQVVDLTKGY</sequence>
<dbReference type="AlphaFoldDB" id="A0AAW4G9P5"/>
<feature type="coiled-coil region" evidence="1">
    <location>
        <begin position="69"/>
        <end position="103"/>
    </location>
</feature>
<proteinExistence type="predicted"/>
<feature type="region of interest" description="Disordered" evidence="2">
    <location>
        <begin position="34"/>
        <end position="66"/>
    </location>
</feature>
<evidence type="ECO:0000256" key="2">
    <source>
        <dbReference type="SAM" id="MobiDB-lite"/>
    </source>
</evidence>
<dbReference type="Proteomes" id="UP001195196">
    <property type="component" value="Unassembled WGS sequence"/>
</dbReference>
<accession>A0AAW4G9P5</accession>
<evidence type="ECO:0000313" key="4">
    <source>
        <dbReference type="Proteomes" id="UP001195196"/>
    </source>
</evidence>
<name>A0AAW4G9P5_GORRU</name>
<reference evidence="3" key="1">
    <citation type="submission" date="2021-02" db="EMBL/GenBank/DDBJ databases">
        <title>Taxonomy, biology and ecology of Rhodococcus bacteria occurring in California pistachio and other woody hosts as revealed by genome sequence analyses.</title>
        <authorList>
            <person name="Riely B."/>
            <person name="Gai Y."/>
        </authorList>
    </citation>
    <scope>NUCLEOTIDE SEQUENCE</scope>
    <source>
        <strain evidence="3">BP-295</strain>
    </source>
</reference>
<organism evidence="3 4">
    <name type="scientific">Gordonia rubripertincta</name>
    <name type="common">Rhodococcus corallinus</name>
    <dbReference type="NCBI Taxonomy" id="36822"/>
    <lineage>
        <taxon>Bacteria</taxon>
        <taxon>Bacillati</taxon>
        <taxon>Actinomycetota</taxon>
        <taxon>Actinomycetes</taxon>
        <taxon>Mycobacteriales</taxon>
        <taxon>Gordoniaceae</taxon>
        <taxon>Gordonia</taxon>
    </lineage>
</organism>
<evidence type="ECO:0000313" key="3">
    <source>
        <dbReference type="EMBL" id="MBM7280388.1"/>
    </source>
</evidence>
<gene>
    <name evidence="3" type="ORF">JTZ10_21825</name>
</gene>
<evidence type="ECO:0000256" key="1">
    <source>
        <dbReference type="SAM" id="Coils"/>
    </source>
</evidence>
<dbReference type="EMBL" id="JAFFGU010000019">
    <property type="protein sequence ID" value="MBM7280388.1"/>
    <property type="molecule type" value="Genomic_DNA"/>
</dbReference>
<dbReference type="RefSeq" id="WP_204718950.1">
    <property type="nucleotide sequence ID" value="NZ_JAFFGU010000019.1"/>
</dbReference>
<comment type="caution">
    <text evidence="3">The sequence shown here is derived from an EMBL/GenBank/DDBJ whole genome shotgun (WGS) entry which is preliminary data.</text>
</comment>
<keyword evidence="1" id="KW-0175">Coiled coil</keyword>
<feature type="compositionally biased region" description="Gly residues" evidence="2">
    <location>
        <begin position="39"/>
        <end position="62"/>
    </location>
</feature>
<protein>
    <submittedName>
        <fullName evidence="3">Uncharacterized protein</fullName>
    </submittedName>
</protein>